<name>A0A1B8Y7Y7_XENTR</name>
<dbReference type="EMBL" id="KV460389">
    <property type="protein sequence ID" value="OCA19083.1"/>
    <property type="molecule type" value="Genomic_DNA"/>
</dbReference>
<reference evidence="1" key="2">
    <citation type="journal article" date="2010" name="Science">
        <title>The genome of the Western clawed frog Xenopus tropicalis.</title>
        <authorList>
            <person name="Hellsten U."/>
            <person name="Harland R.M."/>
            <person name="Gilchrist M.J."/>
            <person name="Hendrix D."/>
            <person name="Jurka J."/>
            <person name="Kapitonov V."/>
            <person name="Ovcharenko I."/>
            <person name="Putnam N.H."/>
            <person name="Shu S."/>
            <person name="Taher L."/>
            <person name="Blitz I.L."/>
            <person name="Blumberg B."/>
            <person name="Dichmann D.S."/>
            <person name="Dubchak I."/>
            <person name="Amaya E."/>
            <person name="Detter J.C."/>
            <person name="Fletcher R."/>
            <person name="Gerhard D.S."/>
            <person name="Goodstein D."/>
            <person name="Graves T."/>
            <person name="Grigoriev I.V."/>
            <person name="Grimwood J."/>
            <person name="Kawashima T."/>
            <person name="Lindquist E."/>
            <person name="Lucas S.M."/>
            <person name="Mead P.E."/>
            <person name="Mitros T."/>
            <person name="Ogino H."/>
            <person name="Ohta Y."/>
            <person name="Poliakov A.V."/>
            <person name="Pollet N."/>
            <person name="Robert J."/>
            <person name="Salamov A."/>
            <person name="Sater A.K."/>
            <person name="Schmutz J."/>
            <person name="Terry A."/>
            <person name="Vize P.D."/>
            <person name="Warren W.C."/>
            <person name="Wells D."/>
            <person name="Wills A."/>
            <person name="Wilson R.K."/>
            <person name="Zimmerman L.B."/>
            <person name="Zorn A.M."/>
            <person name="Grainger R."/>
            <person name="Grammer T."/>
            <person name="Khokha M.K."/>
            <person name="Richardson P.M."/>
            <person name="Rokhsar D.S."/>
        </authorList>
    </citation>
    <scope>NUCLEOTIDE SEQUENCE [LARGE SCALE GENOMIC DNA]</scope>
    <source>
        <strain evidence="1">Nigerian</strain>
    </source>
</reference>
<dbReference type="AlphaFoldDB" id="A0A1B8Y7Y7"/>
<reference evidence="1" key="3">
    <citation type="submission" date="2016-05" db="EMBL/GenBank/DDBJ databases">
        <title>WGS assembly of Xenopus tropicalis.</title>
        <authorList>
            <person name="Sessions A."/>
            <person name="Jenkins J."/>
            <person name="Mitros T."/>
            <person name="Lyons J.T."/>
            <person name="Dichmann D.S."/>
            <person name="Robert J."/>
            <person name="Harland R.M."/>
            <person name="Rokhsar D.S."/>
        </authorList>
    </citation>
    <scope>NUCLEOTIDE SEQUENCE</scope>
    <source>
        <strain evidence="1">Nigerian</strain>
    </source>
</reference>
<evidence type="ECO:0000313" key="1">
    <source>
        <dbReference type="EMBL" id="OCA19083.1"/>
    </source>
</evidence>
<reference evidence="1" key="1">
    <citation type="submission" date="2009-11" db="EMBL/GenBank/DDBJ databases">
        <authorList>
            <consortium name="US DOE Joint Genome Institute (JGI-PGF)"/>
            <person name="Ottilar R."/>
            <person name="Schmutz J."/>
            <person name="Salamov A."/>
            <person name="Cheng J.F."/>
            <person name="Lucas S."/>
            <person name="Pitluck S."/>
            <person name="Gundlach H."/>
            <person name="Guo Y."/>
            <person name="Haberer G."/>
            <person name="Nasrallah J."/>
            <person name="Mayer K.F.X."/>
            <person name="van de Peer Y."/>
            <person name="Weigel D."/>
            <person name="Grigoriev I.V."/>
        </authorList>
    </citation>
    <scope>NUCLEOTIDE SEQUENCE</scope>
    <source>
        <strain evidence="1">Nigerian</strain>
    </source>
</reference>
<proteinExistence type="predicted"/>
<organism evidence="1">
    <name type="scientific">Xenopus tropicalis</name>
    <name type="common">Western clawed frog</name>
    <name type="synonym">Silurana tropicalis</name>
    <dbReference type="NCBI Taxonomy" id="8364"/>
    <lineage>
        <taxon>Eukaryota</taxon>
        <taxon>Metazoa</taxon>
        <taxon>Chordata</taxon>
        <taxon>Craniata</taxon>
        <taxon>Vertebrata</taxon>
        <taxon>Euteleostomi</taxon>
        <taxon>Amphibia</taxon>
        <taxon>Batrachia</taxon>
        <taxon>Anura</taxon>
        <taxon>Pipoidea</taxon>
        <taxon>Pipidae</taxon>
        <taxon>Xenopodinae</taxon>
        <taxon>Xenopus</taxon>
        <taxon>Silurana</taxon>
    </lineage>
</organism>
<gene>
    <name evidence="1" type="ORF">XENTR_v90029768mg</name>
</gene>
<protein>
    <submittedName>
        <fullName evidence="1">Uncharacterized protein</fullName>
    </submittedName>
</protein>
<sequence length="144" mass="16085">MEKCLNPAMLPIIAYNGNSLVQITKVTLQLRIKRDTNAPKGSFDNSVYIDSIGVPCGVPDEFKARNQITAGFKSLFAWWTGLTMEWSRIAVSTAVLVTCGCCRIPCIRGLLQCLIDTALTETMYVHFTLTLMIVQMFVKQVFEV</sequence>
<accession>A0A1B8Y7Y7</accession>